<dbReference type="PIRSF" id="PIRSF037225">
    <property type="entry name" value="UCP037225"/>
    <property type="match status" value="1"/>
</dbReference>
<dbReference type="EMBL" id="FO082060">
    <property type="protein sequence ID" value="CCE25690.1"/>
    <property type="molecule type" value="Genomic_DNA"/>
</dbReference>
<dbReference type="Proteomes" id="UP000008315">
    <property type="component" value="Chromosome"/>
</dbReference>
<dbReference type="InterPro" id="IPR017143">
    <property type="entry name" value="UCP037225"/>
</dbReference>
<proteinExistence type="predicted"/>
<gene>
    <name evidence="1" type="ordered locus">MEALZ_4034</name>
</gene>
<keyword evidence="2" id="KW-1185">Reference proteome</keyword>
<accession>G4T1E1</accession>
<reference evidence="2" key="1">
    <citation type="journal article" date="2012" name="J. Bacteriol.">
        <title>Genome sequence of the haloalkaliphilic methanotrophic bacterium Methylomicrobium alcaliphilum 20Z.</title>
        <authorList>
            <person name="Vuilleumier S."/>
            <person name="Khmelenina V.N."/>
            <person name="Bringel F."/>
            <person name="Reshetnikov A.S."/>
            <person name="Lajus A."/>
            <person name="Mangenot S."/>
            <person name="Rouy Z."/>
            <person name="Op den Camp H.J."/>
            <person name="Jetten M.S."/>
            <person name="Dispirito A.A."/>
            <person name="Dunfield P."/>
            <person name="Klotz M.G."/>
            <person name="Semrau J.D."/>
            <person name="Stein L.Y."/>
            <person name="Barbe V."/>
            <person name="Medigue C."/>
            <person name="Trotsenko Y.A."/>
            <person name="Kalyuzhnaya M.G."/>
        </authorList>
    </citation>
    <scope>NUCLEOTIDE SEQUENCE [LARGE SCALE GENOMIC DNA]</scope>
    <source>
        <strain evidence="2">DSM 19304 / NCIMB 14124 / VKM B-2133 / 20Z</strain>
    </source>
</reference>
<dbReference type="PATRIC" id="fig|271065.3.peg.4170"/>
<dbReference type="STRING" id="1091494.MEALZ_4034"/>
<dbReference type="KEGG" id="mah:MEALZ_4034"/>
<dbReference type="InterPro" id="IPR025990">
    <property type="entry name" value="zinc_ribbon_bacterial"/>
</dbReference>
<sequence>MMFSDLEELSIQCPYCGETISLLLDIPSGSQSYYEDCSVCCSPIYVQIEVDDNGQAHVACKRDED</sequence>
<dbReference type="Pfam" id="PF14255">
    <property type="entry name" value="Zn_ribbon_21"/>
    <property type="match status" value="1"/>
</dbReference>
<evidence type="ECO:0000313" key="2">
    <source>
        <dbReference type="Proteomes" id="UP000008315"/>
    </source>
</evidence>
<dbReference type="HOGENOM" id="CLU_189936_1_0_6"/>
<name>G4T1E1_META2</name>
<dbReference type="AlphaFoldDB" id="G4T1E1"/>
<protein>
    <recommendedName>
        <fullName evidence="3">CPXCG motif-containing cysteine-rich protein</fullName>
    </recommendedName>
</protein>
<evidence type="ECO:0008006" key="3">
    <source>
        <dbReference type="Google" id="ProtNLM"/>
    </source>
</evidence>
<organism evidence="1 2">
    <name type="scientific">Methylotuvimicrobium alcaliphilum (strain DSM 19304 / NCIMB 14124 / VKM B-2133 / 20Z)</name>
    <name type="common">Methylomicrobium alcaliphilum</name>
    <dbReference type="NCBI Taxonomy" id="1091494"/>
    <lineage>
        <taxon>Bacteria</taxon>
        <taxon>Pseudomonadati</taxon>
        <taxon>Pseudomonadota</taxon>
        <taxon>Gammaproteobacteria</taxon>
        <taxon>Methylococcales</taxon>
        <taxon>Methylococcaceae</taxon>
        <taxon>Methylotuvimicrobium</taxon>
    </lineage>
</organism>
<evidence type="ECO:0000313" key="1">
    <source>
        <dbReference type="EMBL" id="CCE25690.1"/>
    </source>
</evidence>